<evidence type="ECO:0000256" key="1">
    <source>
        <dbReference type="SAM" id="MobiDB-lite"/>
    </source>
</evidence>
<accession>A0A9C7BM39</accession>
<feature type="compositionally biased region" description="Basic and acidic residues" evidence="1">
    <location>
        <begin position="20"/>
        <end position="37"/>
    </location>
</feature>
<name>A0A9C7BM39_9VIRU</name>
<sequence length="455" mass="51653">METEMEMEMEMDRYDHYSNVRSERTRTSSPIEAHHNSDNINPSEPNREYMSATSYDIVDDEYPSDLAGITNILPDEFNSDEVDQFINEYYPNDNDFPNETNDLYSQAATVIDDIAVTTTIPAAATATDDYSQYIATTNDDTTVVTTTTSTTTTIPNIDTGTTPVTTMVTDIPKIYIDTVYDTAPTTRDIAAAAAAGVAAALATTKNNDFRDSNIKLVIHSSPDKINNETYICKHCMTDLKKRVLENNESDIKENESTVEMNADTKGIKNDLTKMETMENRSTVEMEADTSGINKKKKEEEKDVKNKKNDLIILKRLNLGKGVLKEDIIKTLPRRRKVTITAKDDKKIIDQNCKDATESLTENTQDDNVQILSKKDRDSTLEKASKYKIQKITFSKNNSRKGTTAAWKRNAQKQNTQTRFNRRKNNTATWKKIEQDNNVKFFPRYRNNAAIRKKNL</sequence>
<dbReference type="EMBL" id="LC738874">
    <property type="protein sequence ID" value="BDT62356.1"/>
    <property type="molecule type" value="Genomic_DNA"/>
</dbReference>
<feature type="region of interest" description="Disordered" evidence="1">
    <location>
        <begin position="281"/>
        <end position="301"/>
    </location>
</feature>
<evidence type="ECO:0000313" key="2">
    <source>
        <dbReference type="EMBL" id="BDT62356.1"/>
    </source>
</evidence>
<proteinExistence type="predicted"/>
<reference evidence="2" key="1">
    <citation type="submission" date="2022-10" db="EMBL/GenBank/DDBJ databases">
        <title>Genome sequences of endogenous nimaviruses in decapod crustaceans.</title>
        <authorList>
            <person name="Kawato S."/>
            <person name="Nozaki R."/>
            <person name="Kondo H."/>
            <person name="Hirono I."/>
        </authorList>
    </citation>
    <scope>NUCLEOTIDE SEQUENCE</scope>
    <source>
        <strain evidence="2">Okinawa2016</strain>
    </source>
</reference>
<feature type="region of interest" description="Disordered" evidence="1">
    <location>
        <begin position="20"/>
        <end position="47"/>
    </location>
</feature>
<organism evidence="2">
    <name type="scientific">Melicertus latisulcatus majanivirus</name>
    <dbReference type="NCBI Taxonomy" id="2984277"/>
    <lineage>
        <taxon>Viruses</taxon>
        <taxon>Viruses incertae sedis</taxon>
        <taxon>Naldaviricetes</taxon>
        <taxon>Nimaviridae</taxon>
    </lineage>
</organism>
<protein>
    <submittedName>
        <fullName evidence="2">Uncharacterized protein</fullName>
    </submittedName>
</protein>